<comment type="similarity">
    <text evidence="5 19">Belongs to the ATG9 family.</text>
</comment>
<evidence type="ECO:0000256" key="19">
    <source>
        <dbReference type="RuleBase" id="RU364027"/>
    </source>
</evidence>
<dbReference type="GO" id="GO:0000139">
    <property type="term" value="C:Golgi membrane"/>
    <property type="evidence" value="ECO:0007669"/>
    <property type="project" value="UniProtKB-SubCell"/>
</dbReference>
<keyword evidence="8 19" id="KW-0812">Transmembrane</keyword>
<accession>A0A2P5HJY7</accession>
<name>A0A2P5HJY7_DIAHE</name>
<evidence type="ECO:0000256" key="4">
    <source>
        <dbReference type="ARBA" id="ARBA00004653"/>
    </source>
</evidence>
<keyword evidence="13 19" id="KW-0472">Membrane</keyword>
<evidence type="ECO:0000256" key="17">
    <source>
        <dbReference type="ARBA" id="ARBA00024621"/>
    </source>
</evidence>
<comment type="catalytic activity">
    <reaction evidence="15">
        <text>a 1,2-diacyl-sn-glycero-3-phospho-L-serine(in) = a 1,2-diacyl-sn-glycero-3-phospho-L-serine(out)</text>
        <dbReference type="Rhea" id="RHEA:38663"/>
        <dbReference type="ChEBI" id="CHEBI:57262"/>
    </reaction>
</comment>
<dbReference type="STRING" id="158607.A0A2P5HJY7"/>
<comment type="catalytic activity">
    <reaction evidence="16">
        <text>a 1,2-diacyl-sn-glycero-3-phosphoethanolamine(in) = a 1,2-diacyl-sn-glycero-3-phosphoethanolamine(out)</text>
        <dbReference type="Rhea" id="RHEA:38895"/>
        <dbReference type="ChEBI" id="CHEBI:64612"/>
    </reaction>
</comment>
<feature type="transmembrane region" description="Helical" evidence="19">
    <location>
        <begin position="560"/>
        <end position="578"/>
    </location>
</feature>
<dbReference type="OrthoDB" id="2020634at2759"/>
<dbReference type="GO" id="GO:0000422">
    <property type="term" value="P:autophagy of mitochondrion"/>
    <property type="evidence" value="ECO:0007669"/>
    <property type="project" value="TreeGrafter"/>
</dbReference>
<comment type="catalytic activity">
    <reaction evidence="17">
        <text>a 1,2-diacyl-sn-glycero-3-phospho-(1D-myo-inositol-3-phosphate)(in) = a 1,2-diacyl-sn-glycero-3-phospho-(1D-myo-inositol-3-phosphate)(out)</text>
        <dbReference type="Rhea" id="RHEA:67920"/>
        <dbReference type="ChEBI" id="CHEBI:58088"/>
    </reaction>
</comment>
<dbReference type="Proteomes" id="UP000094444">
    <property type="component" value="Unassembled WGS sequence"/>
</dbReference>
<organism evidence="21 22">
    <name type="scientific">Diaporthe helianthi</name>
    <dbReference type="NCBI Taxonomy" id="158607"/>
    <lineage>
        <taxon>Eukaryota</taxon>
        <taxon>Fungi</taxon>
        <taxon>Dikarya</taxon>
        <taxon>Ascomycota</taxon>
        <taxon>Pezizomycotina</taxon>
        <taxon>Sordariomycetes</taxon>
        <taxon>Sordariomycetidae</taxon>
        <taxon>Diaporthales</taxon>
        <taxon>Diaporthaceae</taxon>
        <taxon>Diaporthe</taxon>
    </lineage>
</organism>
<feature type="compositionally biased region" description="Polar residues" evidence="20">
    <location>
        <begin position="861"/>
        <end position="878"/>
    </location>
</feature>
<sequence length="904" mass="103576">MTSNFFSRLAPASQQRSFYEELRTRNDHDDVDVEDRAGFALDDENLNHSFQEDDIDPKTLAIEQSRMTQASDLRPDRLRNTRPYAQDHEAAWPHPDDEGDNDVPASLLVENHAVDPPTGSSRPGRTATYPRPHAAPEPSNRRLRAQWEAAQHQQRLHRDDSATAAPPHARARPNRVVGSVITGTAEQKAMWRWVNITNLDSFMRDVYNYYRGNGLWCILLDRVLHLVEVGFIVAFLTFLTQCIDYSKFPHSKSLDQVLVPQCTKKMSGSWNFGLWIFVFYFIWKAIQIPLDIRRLLHLRDFYSHLLGIPEHDMQSVSWQDVVVRIMGLRDQNPKTAGHLTARQRKFLGSQSKERLDAHDIANRLMRRDNFLIALINKDILDLSIPLPFLKGRQFLSRLLEWTLNFSIMDYVFDERGQVNQEFLKSDRRGQLSQKLRARFLFAGVMTLMIAPVMAGYLFVMHFLTYFHEYRKNPSALGTRAYTPLAEWKFREFNELSHIFQERLNMSYPFATRYLDQFPKEMTARMARTVSFIAGPLATVLAIMTMVDTDLRFEVTPDRSVLFYFSIFAGVWAVARGMVPEENMVFEPEYALRQVIEYTHYEPDRWQALGLHSSAVKDEFSALYKNKLVIFLEEILGILIAPLILSISLPRSSDQIVDFFREFTIHVDGLGYICSFAEFDFKKGVGKPKPAADTREDYYATKHGKMAASYYGFLDNYVINPRTGIPGHLPPGARNQFQPPPAFPSLQSPTLAADMATSRMGRSELGRARSRGPRGPSHMGRTPRHGMAAPPTFSPMASILLDPHHQPPASALGRSMHRTRQGRHRDDIIEEGLESENNDIDTRRHDEEDAYESGHGLDESAWQASPAQALSRDNSATNEGNREEGVFGMMYQFQRELQPRPGGMR</sequence>
<dbReference type="GO" id="GO:0030659">
    <property type="term" value="C:cytoplasmic vesicle membrane"/>
    <property type="evidence" value="ECO:0007669"/>
    <property type="project" value="UniProtKB-SubCell"/>
</dbReference>
<feature type="transmembrane region" description="Helical" evidence="19">
    <location>
        <begin position="627"/>
        <end position="648"/>
    </location>
</feature>
<keyword evidence="12 19" id="KW-0445">Lipid transport</keyword>
<dbReference type="GO" id="GO:0034497">
    <property type="term" value="P:protein localization to phagophore assembly site"/>
    <property type="evidence" value="ECO:0007669"/>
    <property type="project" value="TreeGrafter"/>
</dbReference>
<evidence type="ECO:0000256" key="5">
    <source>
        <dbReference type="ARBA" id="ARBA00006185"/>
    </source>
</evidence>
<evidence type="ECO:0000313" key="21">
    <source>
        <dbReference type="EMBL" id="POS70575.1"/>
    </source>
</evidence>
<dbReference type="EMBL" id="MAVT02001579">
    <property type="protein sequence ID" value="POS70575.1"/>
    <property type="molecule type" value="Genomic_DNA"/>
</dbReference>
<evidence type="ECO:0000256" key="10">
    <source>
        <dbReference type="ARBA" id="ARBA00023006"/>
    </source>
</evidence>
<proteinExistence type="inferred from homology"/>
<feature type="transmembrane region" description="Helical" evidence="19">
    <location>
        <begin position="528"/>
        <end position="548"/>
    </location>
</feature>
<keyword evidence="22" id="KW-1185">Reference proteome</keyword>
<evidence type="ECO:0000256" key="20">
    <source>
        <dbReference type="SAM" id="MobiDB-lite"/>
    </source>
</evidence>
<protein>
    <recommendedName>
        <fullName evidence="6 19">Autophagy-related protein 9</fullName>
    </recommendedName>
</protein>
<evidence type="ECO:0000256" key="1">
    <source>
        <dbReference type="ARBA" id="ARBA00004439"/>
    </source>
</evidence>
<comment type="catalytic activity">
    <reaction evidence="18">
        <text>a 1,2-diacyl-sn-glycero-3-phosphocholine(in) = a 1,2-diacyl-sn-glycero-3-phosphocholine(out)</text>
        <dbReference type="Rhea" id="RHEA:38571"/>
        <dbReference type="ChEBI" id="CHEBI:57643"/>
    </reaction>
</comment>
<dbReference type="FunCoup" id="A0A2P5HJY7">
    <property type="interactions" value="215"/>
</dbReference>
<dbReference type="GO" id="GO:0005776">
    <property type="term" value="C:autophagosome"/>
    <property type="evidence" value="ECO:0007669"/>
    <property type="project" value="TreeGrafter"/>
</dbReference>
<evidence type="ECO:0000256" key="8">
    <source>
        <dbReference type="ARBA" id="ARBA00022692"/>
    </source>
</evidence>
<dbReference type="PANTHER" id="PTHR13038:SF10">
    <property type="entry name" value="AUTOPHAGY-RELATED PROTEIN 9"/>
    <property type="match status" value="1"/>
</dbReference>
<keyword evidence="14" id="KW-0968">Cytoplasmic vesicle</keyword>
<dbReference type="InParanoid" id="A0A2P5HJY7"/>
<reference evidence="21" key="1">
    <citation type="submission" date="2017-09" db="EMBL/GenBank/DDBJ databases">
        <title>Polyketide synthases of a Diaporthe helianthi virulent isolate.</title>
        <authorList>
            <person name="Baroncelli R."/>
        </authorList>
    </citation>
    <scope>NUCLEOTIDE SEQUENCE [LARGE SCALE GENOMIC DNA]</scope>
    <source>
        <strain evidence="21">7/96</strain>
    </source>
</reference>
<evidence type="ECO:0000256" key="9">
    <source>
        <dbReference type="ARBA" id="ARBA00022989"/>
    </source>
</evidence>
<feature type="region of interest" description="Disordered" evidence="20">
    <location>
        <begin position="112"/>
        <end position="141"/>
    </location>
</feature>
<dbReference type="Pfam" id="PF04109">
    <property type="entry name" value="ATG9"/>
    <property type="match status" value="1"/>
</dbReference>
<dbReference type="GO" id="GO:0005789">
    <property type="term" value="C:endoplasmic reticulum membrane"/>
    <property type="evidence" value="ECO:0007669"/>
    <property type="project" value="UniProtKB-SubCell"/>
</dbReference>
<dbReference type="PANTHER" id="PTHR13038">
    <property type="entry name" value="APG9 AUTOPHAGY 9"/>
    <property type="match status" value="1"/>
</dbReference>
<evidence type="ECO:0000256" key="11">
    <source>
        <dbReference type="ARBA" id="ARBA00023034"/>
    </source>
</evidence>
<keyword evidence="11" id="KW-0333">Golgi apparatus</keyword>
<evidence type="ECO:0000256" key="2">
    <source>
        <dbReference type="ARBA" id="ARBA00004477"/>
    </source>
</evidence>
<keyword evidence="7 19" id="KW-0813">Transport</keyword>
<evidence type="ECO:0000256" key="18">
    <source>
        <dbReference type="ARBA" id="ARBA00024631"/>
    </source>
</evidence>
<evidence type="ECO:0000256" key="13">
    <source>
        <dbReference type="ARBA" id="ARBA00023136"/>
    </source>
</evidence>
<evidence type="ECO:0000313" key="22">
    <source>
        <dbReference type="Proteomes" id="UP000094444"/>
    </source>
</evidence>
<dbReference type="GO" id="GO:0034045">
    <property type="term" value="C:phagophore assembly site membrane"/>
    <property type="evidence" value="ECO:0007669"/>
    <property type="project" value="UniProtKB-SubCell"/>
</dbReference>
<comment type="subcellular location">
    <subcellularLocation>
        <location evidence="1">Cytoplasmic vesicle membrane</location>
        <topology evidence="1">Multi-pass membrane protein</topology>
    </subcellularLocation>
    <subcellularLocation>
        <location evidence="2">Endoplasmic reticulum membrane</location>
        <topology evidence="2">Multi-pass membrane protein</topology>
    </subcellularLocation>
    <subcellularLocation>
        <location evidence="4">Golgi apparatus membrane</location>
        <topology evidence="4">Multi-pass membrane protein</topology>
    </subcellularLocation>
    <subcellularLocation>
        <location evidence="3 19">Preautophagosomal structure membrane</location>
        <topology evidence="3 19">Multi-pass membrane protein</topology>
    </subcellularLocation>
</comment>
<evidence type="ECO:0000256" key="6">
    <source>
        <dbReference type="ARBA" id="ARBA00018074"/>
    </source>
</evidence>
<feature type="compositionally biased region" description="Acidic residues" evidence="20">
    <location>
        <begin position="827"/>
        <end position="838"/>
    </location>
</feature>
<evidence type="ECO:0000256" key="3">
    <source>
        <dbReference type="ARBA" id="ARBA00004511"/>
    </source>
</evidence>
<dbReference type="GO" id="GO:0006869">
    <property type="term" value="P:lipid transport"/>
    <property type="evidence" value="ECO:0007669"/>
    <property type="project" value="UniProtKB-KW"/>
</dbReference>
<evidence type="ECO:0000256" key="15">
    <source>
        <dbReference type="ARBA" id="ARBA00024479"/>
    </source>
</evidence>
<feature type="transmembrane region" description="Helical" evidence="19">
    <location>
        <begin position="437"/>
        <end position="459"/>
    </location>
</feature>
<feature type="region of interest" description="Disordered" evidence="20">
    <location>
        <begin position="760"/>
        <end position="886"/>
    </location>
</feature>
<keyword evidence="9 19" id="KW-1133">Transmembrane helix</keyword>
<evidence type="ECO:0000256" key="14">
    <source>
        <dbReference type="ARBA" id="ARBA00023329"/>
    </source>
</evidence>
<dbReference type="InterPro" id="IPR007241">
    <property type="entry name" value="Autophagy-rel_prot_9"/>
</dbReference>
<comment type="caution">
    <text evidence="21">The sequence shown here is derived from an EMBL/GenBank/DDBJ whole genome shotgun (WGS) entry which is preliminary data.</text>
</comment>
<dbReference type="GO" id="GO:0034727">
    <property type="term" value="P:piecemeal microautophagy of the nucleus"/>
    <property type="evidence" value="ECO:0007669"/>
    <property type="project" value="TreeGrafter"/>
</dbReference>
<gene>
    <name evidence="21" type="ORF">DHEL01_v211030</name>
</gene>
<dbReference type="AlphaFoldDB" id="A0A2P5HJY7"/>
<evidence type="ECO:0000256" key="12">
    <source>
        <dbReference type="ARBA" id="ARBA00023055"/>
    </source>
</evidence>
<comment type="caution">
    <text evidence="19">Lacks conserved residue(s) required for the propagation of feature annotation.</text>
</comment>
<evidence type="ECO:0000256" key="7">
    <source>
        <dbReference type="ARBA" id="ARBA00022448"/>
    </source>
</evidence>
<evidence type="ECO:0000256" key="16">
    <source>
        <dbReference type="ARBA" id="ARBA00024615"/>
    </source>
</evidence>
<comment type="function">
    <text evidence="19">Phospholipid scramblase involved in autophagy. Cycles between the preautophagosomal structure/phagophore assembly site (PAS) and the cytoplasmic vesicle pool and supplies membrane for the growing autophagosome. Lipid scramblase activity plays a key role in preautophagosomal structure/phagophore assembly by distributing the phospholipids that arrive through ATG2 from the cytoplasmic to the luminal leaflet of the bilayer, thereby driving autophagosomal membrane expansion.</text>
</comment>
<keyword evidence="10 19" id="KW-0072">Autophagy</keyword>
<dbReference type="GO" id="GO:0061709">
    <property type="term" value="P:reticulophagy"/>
    <property type="evidence" value="ECO:0007669"/>
    <property type="project" value="TreeGrafter"/>
</dbReference>